<gene>
    <name evidence="3" type="ORF">JKG61_02535</name>
</gene>
<evidence type="ECO:0000313" key="3">
    <source>
        <dbReference type="EMBL" id="MBL1407623.1"/>
    </source>
</evidence>
<keyword evidence="4" id="KW-1185">Reference proteome</keyword>
<keyword evidence="1" id="KW-0732">Signal</keyword>
<organism evidence="3 4">
    <name type="scientific">Sphingobacterium faecale</name>
    <dbReference type="NCBI Taxonomy" id="2803775"/>
    <lineage>
        <taxon>Bacteria</taxon>
        <taxon>Pseudomonadati</taxon>
        <taxon>Bacteroidota</taxon>
        <taxon>Sphingobacteriia</taxon>
        <taxon>Sphingobacteriales</taxon>
        <taxon>Sphingobacteriaceae</taxon>
        <taxon>Sphingobacterium</taxon>
    </lineage>
</organism>
<dbReference type="Proteomes" id="UP000625283">
    <property type="component" value="Unassembled WGS sequence"/>
</dbReference>
<protein>
    <submittedName>
        <fullName evidence="3">Nucleoside hydrolase</fullName>
    </submittedName>
</protein>
<dbReference type="Gene3D" id="3.90.245.10">
    <property type="entry name" value="Ribonucleoside hydrolase-like"/>
    <property type="match status" value="1"/>
</dbReference>
<proteinExistence type="predicted"/>
<dbReference type="PANTHER" id="PTHR43264">
    <property type="match status" value="1"/>
</dbReference>
<evidence type="ECO:0000256" key="1">
    <source>
        <dbReference type="SAM" id="SignalP"/>
    </source>
</evidence>
<feature type="chain" id="PRO_5045919045" evidence="1">
    <location>
        <begin position="19"/>
        <end position="343"/>
    </location>
</feature>
<reference evidence="3 4" key="1">
    <citation type="submission" date="2021-01" db="EMBL/GenBank/DDBJ databases">
        <title>C459-1 draft genome sequence.</title>
        <authorList>
            <person name="Zhang X.-F."/>
        </authorList>
    </citation>
    <scope>NUCLEOTIDE SEQUENCE [LARGE SCALE GENOMIC DNA]</scope>
    <source>
        <strain evidence="4">C459-1</strain>
    </source>
</reference>
<dbReference type="CDD" id="cd02652">
    <property type="entry name" value="nuc_hydro_2"/>
    <property type="match status" value="1"/>
</dbReference>
<comment type="caution">
    <text evidence="3">The sequence shown here is derived from an EMBL/GenBank/DDBJ whole genome shotgun (WGS) entry which is preliminary data.</text>
</comment>
<sequence>MRTLFFTMLLLCVQFQSAVSNPHPFYMGEPISVIFDTDMGNDIDDAMALDMLYKYMDKRKVNLLAIMNNKQSDYSTRFIDMMSTWYGYPKIPIGRIQNGVFINDYVDYSKNMVDYNGDKKIYRSSVKNYDKLLESHELYRKVLAKQKDSSVVIISVGFSTNLKRLLESGPDRYSSLSGKELVAKKVKYISIMAGSFGEQKRAEFNVINDRPAAQYVTAHWPTGIVLSPFEVGKSVVYPSATISTDFNWTANHPLVDAYKRYRPFPYDRPTWDLTSVYYPVEQRDNLLDVSKPGVLTVDDKGFTHFEERGNGKHYVLSVSSDNAKRLKDYFVNLIKEKPKKYSK</sequence>
<dbReference type="EMBL" id="JAERTY010000001">
    <property type="protein sequence ID" value="MBL1407623.1"/>
    <property type="molecule type" value="Genomic_DNA"/>
</dbReference>
<accession>A0ABS1QYW0</accession>
<name>A0ABS1QYW0_9SPHI</name>
<dbReference type="SUPFAM" id="SSF53590">
    <property type="entry name" value="Nucleoside hydrolase"/>
    <property type="match status" value="1"/>
</dbReference>
<keyword evidence="3" id="KW-0378">Hydrolase</keyword>
<dbReference type="InterPro" id="IPR036452">
    <property type="entry name" value="Ribo_hydro-like"/>
</dbReference>
<evidence type="ECO:0000259" key="2">
    <source>
        <dbReference type="Pfam" id="PF01156"/>
    </source>
</evidence>
<dbReference type="Pfam" id="PF01156">
    <property type="entry name" value="IU_nuc_hydro"/>
    <property type="match status" value="1"/>
</dbReference>
<evidence type="ECO:0000313" key="4">
    <source>
        <dbReference type="Proteomes" id="UP000625283"/>
    </source>
</evidence>
<feature type="domain" description="Inosine/uridine-preferring nucleoside hydrolase" evidence="2">
    <location>
        <begin position="33"/>
        <end position="246"/>
    </location>
</feature>
<feature type="signal peptide" evidence="1">
    <location>
        <begin position="1"/>
        <end position="18"/>
    </location>
</feature>
<dbReference type="GO" id="GO:0016787">
    <property type="term" value="F:hydrolase activity"/>
    <property type="evidence" value="ECO:0007669"/>
    <property type="project" value="UniProtKB-KW"/>
</dbReference>
<dbReference type="InterPro" id="IPR001910">
    <property type="entry name" value="Inosine/uridine_hydrolase_dom"/>
</dbReference>
<dbReference type="RefSeq" id="WP_202101412.1">
    <property type="nucleotide sequence ID" value="NZ_JAERTY010000001.1"/>
</dbReference>
<dbReference type="PANTHER" id="PTHR43264:SF1">
    <property type="entry name" value="INOSINE_URIDINE-PREFERRING NUCLEOSIDE HYDROLASE DOMAIN-CONTAINING PROTEIN"/>
    <property type="match status" value="1"/>
</dbReference>